<evidence type="ECO:0000256" key="1">
    <source>
        <dbReference type="ARBA" id="ARBA00005606"/>
    </source>
</evidence>
<dbReference type="GO" id="GO:0018549">
    <property type="term" value="F:methanethiol oxidase activity"/>
    <property type="evidence" value="ECO:0007669"/>
    <property type="project" value="UniProtKB-UniRule"/>
</dbReference>
<comment type="function">
    <text evidence="3">Catalyzes the oxidation of methanethiol, an organosulfur compound known to be produced in substantial amounts by gut bacteria. Selenium-binding protein which may be involved in the sensing of reactive xenobiotics in the cytoplasm. May be involved in intra-Golgi protein transport.</text>
</comment>
<keyword evidence="3" id="KW-0007">Acetylation</keyword>
<keyword evidence="3" id="KW-0813">Transport</keyword>
<dbReference type="GO" id="GO:0008430">
    <property type="term" value="F:selenium binding"/>
    <property type="evidence" value="ECO:0007669"/>
    <property type="project" value="UniProtKB-UniRule"/>
</dbReference>
<protein>
    <recommendedName>
        <fullName evidence="3">Methanethiol oxidase</fullName>
        <shortName evidence="3">MTO</shortName>
        <ecNumber evidence="3">1.8.3.4</ecNumber>
    </recommendedName>
    <alternativeName>
        <fullName evidence="3">Selenium-binding protein 1</fullName>
    </alternativeName>
</protein>
<sequence>MISTEWGAPRVFGNGFKMEDVQAGHYGHQLHVWDWTKHTRIQSLDLGEDGQIPLGIRFLHNPESGQALLCCGLSSSILRVYKAEGGQWETEKVIQVGSKKVKGWMLPEMPGFISDIVISLDDRFLYFNNWLHGDVRQYDITDIHHPKMVGQVFIGGSIVKGGLVTVVEDTELDNQPDPLIIKGRRIPGGPQMIQLSLDGKRLYVTMSLYSAWDKQFYPDMIRSDQ</sequence>
<name>A0AAV6ZJW4_ENGPU</name>
<comment type="pathway">
    <text evidence="3">Organosulfur degradation.</text>
</comment>
<comment type="subcellular location">
    <subcellularLocation>
        <location evidence="3">Nucleus</location>
    </subcellularLocation>
    <subcellularLocation>
        <location evidence="3">Cytoplasm</location>
        <location evidence="3">Cytosol</location>
    </subcellularLocation>
    <subcellularLocation>
        <location evidence="3">Membrane</location>
        <topology evidence="3">Peripheral membrane protein</topology>
    </subcellularLocation>
    <text evidence="3">May associate with Golgi membrane. May associate with the membrane of autophagosomes.</text>
</comment>
<dbReference type="SUPFAM" id="SSF50969">
    <property type="entry name" value="YVTN repeat-like/Quinoprotein amine dehydrogenase"/>
    <property type="match status" value="1"/>
</dbReference>
<dbReference type="Proteomes" id="UP000824782">
    <property type="component" value="Unassembled WGS sequence"/>
</dbReference>
<dbReference type="AlphaFoldDB" id="A0AAV6ZJW4"/>
<dbReference type="GO" id="GO:0005634">
    <property type="term" value="C:nucleus"/>
    <property type="evidence" value="ECO:0007669"/>
    <property type="project" value="UniProtKB-SubCell"/>
</dbReference>
<keyword evidence="3" id="KW-0963">Cytoplasm</keyword>
<evidence type="ECO:0000256" key="2">
    <source>
        <dbReference type="ARBA" id="ARBA00023266"/>
    </source>
</evidence>
<evidence type="ECO:0000313" key="4">
    <source>
        <dbReference type="EMBL" id="KAG8548560.1"/>
    </source>
</evidence>
<dbReference type="EC" id="1.8.3.4" evidence="3"/>
<keyword evidence="3" id="KW-0539">Nucleus</keyword>
<dbReference type="GO" id="GO:0015031">
    <property type="term" value="P:protein transport"/>
    <property type="evidence" value="ECO:0007669"/>
    <property type="project" value="UniProtKB-UniRule"/>
</dbReference>
<dbReference type="InterPro" id="IPR008826">
    <property type="entry name" value="Se-bd"/>
</dbReference>
<comment type="caution">
    <text evidence="4">The sequence shown here is derived from an EMBL/GenBank/DDBJ whole genome shotgun (WGS) entry which is preliminary data.</text>
</comment>
<dbReference type="PANTHER" id="PTHR23300:SF0">
    <property type="entry name" value="METHANETHIOL OXIDASE"/>
    <property type="match status" value="1"/>
</dbReference>
<comment type="catalytic activity">
    <reaction evidence="3">
        <text>methanethiol + O2 + H2O = hydrogen sulfide + formaldehyde + H2O2 + H(+)</text>
        <dbReference type="Rhea" id="RHEA:11812"/>
        <dbReference type="ChEBI" id="CHEBI:15377"/>
        <dbReference type="ChEBI" id="CHEBI:15378"/>
        <dbReference type="ChEBI" id="CHEBI:15379"/>
        <dbReference type="ChEBI" id="CHEBI:16007"/>
        <dbReference type="ChEBI" id="CHEBI:16240"/>
        <dbReference type="ChEBI" id="CHEBI:16842"/>
        <dbReference type="ChEBI" id="CHEBI:29919"/>
        <dbReference type="EC" id="1.8.3.4"/>
    </reaction>
</comment>
<dbReference type="GO" id="GO:0005829">
    <property type="term" value="C:cytosol"/>
    <property type="evidence" value="ECO:0007669"/>
    <property type="project" value="UniProtKB-SubCell"/>
</dbReference>
<evidence type="ECO:0000313" key="5">
    <source>
        <dbReference type="Proteomes" id="UP000824782"/>
    </source>
</evidence>
<keyword evidence="3" id="KW-0472">Membrane</keyword>
<dbReference type="Pfam" id="PF05694">
    <property type="entry name" value="SBP56"/>
    <property type="match status" value="1"/>
</dbReference>
<dbReference type="PANTHER" id="PTHR23300">
    <property type="entry name" value="METHANETHIOL OXIDASE"/>
    <property type="match status" value="1"/>
</dbReference>
<keyword evidence="3" id="KW-0560">Oxidoreductase</keyword>
<dbReference type="InterPro" id="IPR011044">
    <property type="entry name" value="Quino_amine_DH_bsu"/>
</dbReference>
<keyword evidence="2 3" id="KW-0711">Selenium</keyword>
<comment type="similarity">
    <text evidence="1 3">Belongs to the selenium-binding protein family.</text>
</comment>
<gene>
    <name evidence="4" type="ORF">GDO81_024957</name>
</gene>
<keyword evidence="3" id="KW-0653">Protein transport</keyword>
<organism evidence="4 5">
    <name type="scientific">Engystomops pustulosus</name>
    <name type="common">Tungara frog</name>
    <name type="synonym">Physalaemus pustulosus</name>
    <dbReference type="NCBI Taxonomy" id="76066"/>
    <lineage>
        <taxon>Eukaryota</taxon>
        <taxon>Metazoa</taxon>
        <taxon>Chordata</taxon>
        <taxon>Craniata</taxon>
        <taxon>Vertebrata</taxon>
        <taxon>Euteleostomi</taxon>
        <taxon>Amphibia</taxon>
        <taxon>Batrachia</taxon>
        <taxon>Anura</taxon>
        <taxon>Neobatrachia</taxon>
        <taxon>Hyloidea</taxon>
        <taxon>Leptodactylidae</taxon>
        <taxon>Leiuperinae</taxon>
        <taxon>Engystomops</taxon>
    </lineage>
</organism>
<dbReference type="GO" id="GO:0016020">
    <property type="term" value="C:membrane"/>
    <property type="evidence" value="ECO:0007669"/>
    <property type="project" value="UniProtKB-SubCell"/>
</dbReference>
<accession>A0AAV6ZJW4</accession>
<evidence type="ECO:0000256" key="3">
    <source>
        <dbReference type="RuleBase" id="RU369071"/>
    </source>
</evidence>
<keyword evidence="5" id="KW-1185">Reference proteome</keyword>
<reference evidence="4" key="1">
    <citation type="thesis" date="2020" institute="ProQuest LLC" country="789 East Eisenhower Parkway, Ann Arbor, MI, USA">
        <title>Comparative Genomics and Chromosome Evolution.</title>
        <authorList>
            <person name="Mudd A.B."/>
        </authorList>
    </citation>
    <scope>NUCLEOTIDE SEQUENCE</scope>
    <source>
        <strain evidence="4">237g6f4</strain>
        <tissue evidence="4">Blood</tissue>
    </source>
</reference>
<dbReference type="EMBL" id="WNYA01000376">
    <property type="protein sequence ID" value="KAG8548560.1"/>
    <property type="molecule type" value="Genomic_DNA"/>
</dbReference>
<proteinExistence type="inferred from homology"/>